<gene>
    <name evidence="6" type="ORF">SHERM_04299</name>
</gene>
<reference evidence="6" key="1">
    <citation type="submission" date="2019-12" db="EMBL/GenBank/DDBJ databases">
        <authorList>
            <person name="Scholes J."/>
        </authorList>
    </citation>
    <scope>NUCLEOTIDE SEQUENCE</scope>
</reference>
<protein>
    <recommendedName>
        <fullName evidence="3">Uncharacterized protein ycf68</fullName>
    </recommendedName>
</protein>
<comment type="caution">
    <text evidence="6">The sequence shown here is derived from an EMBL/GenBank/DDBJ whole genome shotgun (WGS) entry which is preliminary data.</text>
</comment>
<dbReference type="AlphaFoldDB" id="A0A9N7NKM3"/>
<evidence type="ECO:0000256" key="2">
    <source>
        <dbReference type="ARBA" id="ARBA00007638"/>
    </source>
</evidence>
<sequence>MCSPKSNSSQNLTQKVLSWNPILTKDACGSGGSSYRRTKNIRGLICKCSKISCIVGAIWVRSNVDPTFDSLVGSGHSGGTTMAPHIQIEIETLHE</sequence>
<dbReference type="Pfam" id="PF10839">
    <property type="entry name" value="DUF2647"/>
    <property type="match status" value="1"/>
</dbReference>
<proteinExistence type="inferred from homology"/>
<dbReference type="InterPro" id="IPR022546">
    <property type="entry name" value="Uncharacterised_Ycf68"/>
</dbReference>
<evidence type="ECO:0000256" key="4">
    <source>
        <dbReference type="ARBA" id="ARBA00022528"/>
    </source>
</evidence>
<keyword evidence="7" id="KW-1185">Reference proteome</keyword>
<evidence type="ECO:0000313" key="7">
    <source>
        <dbReference type="Proteomes" id="UP001153555"/>
    </source>
</evidence>
<name>A0A9N7NKM3_STRHE</name>
<evidence type="ECO:0000256" key="5">
    <source>
        <dbReference type="ARBA" id="ARBA00022640"/>
    </source>
</evidence>
<keyword evidence="4" id="KW-0150">Chloroplast</keyword>
<comment type="similarity">
    <text evidence="2">Belongs to the ycf68 family.</text>
</comment>
<dbReference type="GO" id="GO:0009507">
    <property type="term" value="C:chloroplast"/>
    <property type="evidence" value="ECO:0007669"/>
    <property type="project" value="UniProtKB-SubCell"/>
</dbReference>
<accession>A0A9N7NKM3</accession>
<evidence type="ECO:0000256" key="3">
    <source>
        <dbReference type="ARBA" id="ARBA00021456"/>
    </source>
</evidence>
<keyword evidence="5" id="KW-0934">Plastid</keyword>
<dbReference type="Proteomes" id="UP001153555">
    <property type="component" value="Unassembled WGS sequence"/>
</dbReference>
<organism evidence="6 7">
    <name type="scientific">Striga hermonthica</name>
    <name type="common">Purple witchweed</name>
    <name type="synonym">Buchnera hermonthica</name>
    <dbReference type="NCBI Taxonomy" id="68872"/>
    <lineage>
        <taxon>Eukaryota</taxon>
        <taxon>Viridiplantae</taxon>
        <taxon>Streptophyta</taxon>
        <taxon>Embryophyta</taxon>
        <taxon>Tracheophyta</taxon>
        <taxon>Spermatophyta</taxon>
        <taxon>Magnoliopsida</taxon>
        <taxon>eudicotyledons</taxon>
        <taxon>Gunneridae</taxon>
        <taxon>Pentapetalae</taxon>
        <taxon>asterids</taxon>
        <taxon>lamiids</taxon>
        <taxon>Lamiales</taxon>
        <taxon>Orobanchaceae</taxon>
        <taxon>Buchnereae</taxon>
        <taxon>Striga</taxon>
    </lineage>
</organism>
<comment type="subcellular location">
    <subcellularLocation>
        <location evidence="1">Plastid</location>
        <location evidence="1">Chloroplast</location>
    </subcellularLocation>
</comment>
<evidence type="ECO:0000256" key="1">
    <source>
        <dbReference type="ARBA" id="ARBA00004229"/>
    </source>
</evidence>
<dbReference type="EMBL" id="CACSLK010030184">
    <property type="protein sequence ID" value="CAA0837316.1"/>
    <property type="molecule type" value="Genomic_DNA"/>
</dbReference>
<dbReference type="OrthoDB" id="1920313at2759"/>
<evidence type="ECO:0000313" key="6">
    <source>
        <dbReference type="EMBL" id="CAA0837316.1"/>
    </source>
</evidence>